<reference evidence="2" key="1">
    <citation type="journal article" date="2020" name="Stud. Mycol.">
        <title>101 Dothideomycetes genomes: a test case for predicting lifestyles and emergence of pathogens.</title>
        <authorList>
            <person name="Haridas S."/>
            <person name="Albert R."/>
            <person name="Binder M."/>
            <person name="Bloem J."/>
            <person name="Labutti K."/>
            <person name="Salamov A."/>
            <person name="Andreopoulos B."/>
            <person name="Baker S."/>
            <person name="Barry K."/>
            <person name="Bills G."/>
            <person name="Bluhm B."/>
            <person name="Cannon C."/>
            <person name="Castanera R."/>
            <person name="Culley D."/>
            <person name="Daum C."/>
            <person name="Ezra D."/>
            <person name="Gonzalez J."/>
            <person name="Henrissat B."/>
            <person name="Kuo A."/>
            <person name="Liang C."/>
            <person name="Lipzen A."/>
            <person name="Lutzoni F."/>
            <person name="Magnuson J."/>
            <person name="Mondo S."/>
            <person name="Nolan M."/>
            <person name="Ohm R."/>
            <person name="Pangilinan J."/>
            <person name="Park H.-J."/>
            <person name="Ramirez L."/>
            <person name="Alfaro M."/>
            <person name="Sun H."/>
            <person name="Tritt A."/>
            <person name="Yoshinaga Y."/>
            <person name="Zwiers L.-H."/>
            <person name="Turgeon B."/>
            <person name="Goodwin S."/>
            <person name="Spatafora J."/>
            <person name="Crous P."/>
            <person name="Grigoriev I."/>
        </authorList>
    </citation>
    <scope>NUCLEOTIDE SEQUENCE</scope>
    <source>
        <strain evidence="2">CBS 130266</strain>
    </source>
</reference>
<accession>A0A9P4P027</accession>
<dbReference type="AlphaFoldDB" id="A0A9P4P027"/>
<gene>
    <name evidence="2" type="ORF">EJ08DRAFT_581592</name>
</gene>
<sequence>MAESELKGESHDALQYWGYLLKDDKCGTQKLNNLLAGIASYICSNFEPSESTDLSPTQLASFYRAVGGNYDILFVDTPPSSVSFIYKSLGCLQSIQPGPNDDGYTAPSIPCLKQRGFITWQTIQLLLGPEEHGPFLQNAVKQFNIVDPETGKPFPKILPKEAFPEKPDQAMLDWYESVSERLMADAEAVQPVPARVVGMASADSGVESGDERSEAASYFSNPLYRDPAGRPRIVHH</sequence>
<keyword evidence="3" id="KW-1185">Reference proteome</keyword>
<dbReference type="PANTHER" id="PTHR39611">
    <property type="entry name" value="HYDROXYPROLINE-RICH GLYCOPROTEIN DZ-HRGP-RELATED"/>
    <property type="match status" value="1"/>
</dbReference>
<evidence type="ECO:0000313" key="3">
    <source>
        <dbReference type="Proteomes" id="UP000800235"/>
    </source>
</evidence>
<dbReference type="EMBL" id="MU007015">
    <property type="protein sequence ID" value="KAF2434790.1"/>
    <property type="molecule type" value="Genomic_DNA"/>
</dbReference>
<protein>
    <recommendedName>
        <fullName evidence="1">DUF7514 domain-containing protein</fullName>
    </recommendedName>
</protein>
<dbReference type="Proteomes" id="UP000800235">
    <property type="component" value="Unassembled WGS sequence"/>
</dbReference>
<dbReference type="OrthoDB" id="5420895at2759"/>
<evidence type="ECO:0000259" key="1">
    <source>
        <dbReference type="Pfam" id="PF24355"/>
    </source>
</evidence>
<organism evidence="2 3">
    <name type="scientific">Tothia fuscella</name>
    <dbReference type="NCBI Taxonomy" id="1048955"/>
    <lineage>
        <taxon>Eukaryota</taxon>
        <taxon>Fungi</taxon>
        <taxon>Dikarya</taxon>
        <taxon>Ascomycota</taxon>
        <taxon>Pezizomycotina</taxon>
        <taxon>Dothideomycetes</taxon>
        <taxon>Pleosporomycetidae</taxon>
        <taxon>Venturiales</taxon>
        <taxon>Cylindrosympodiaceae</taxon>
        <taxon>Tothia</taxon>
    </lineage>
</organism>
<dbReference type="Pfam" id="PF24355">
    <property type="entry name" value="DUF7514"/>
    <property type="match status" value="1"/>
</dbReference>
<dbReference type="InterPro" id="IPR055936">
    <property type="entry name" value="DUF7514"/>
</dbReference>
<feature type="domain" description="DUF7514" evidence="1">
    <location>
        <begin position="18"/>
        <end position="178"/>
    </location>
</feature>
<comment type="caution">
    <text evidence="2">The sequence shown here is derived from an EMBL/GenBank/DDBJ whole genome shotgun (WGS) entry which is preliminary data.</text>
</comment>
<dbReference type="PANTHER" id="PTHR39611:SF2">
    <property type="entry name" value="HYDROXYPROLINE-RICH GLYCOPROTEIN DZ-HRGP"/>
    <property type="match status" value="1"/>
</dbReference>
<name>A0A9P4P027_9PEZI</name>
<evidence type="ECO:0000313" key="2">
    <source>
        <dbReference type="EMBL" id="KAF2434790.1"/>
    </source>
</evidence>
<feature type="non-terminal residue" evidence="2">
    <location>
        <position position="236"/>
    </location>
</feature>
<proteinExistence type="predicted"/>